<dbReference type="InterPro" id="IPR004776">
    <property type="entry name" value="Mem_transp_PIN-like"/>
</dbReference>
<evidence type="ECO:0000256" key="1">
    <source>
        <dbReference type="ARBA" id="ARBA00004141"/>
    </source>
</evidence>
<keyword evidence="6 7" id="KW-0472">Membrane</keyword>
<evidence type="ECO:0000256" key="7">
    <source>
        <dbReference type="SAM" id="Phobius"/>
    </source>
</evidence>
<evidence type="ECO:0000256" key="6">
    <source>
        <dbReference type="ARBA" id="ARBA00023136"/>
    </source>
</evidence>
<dbReference type="Proteomes" id="UP000197535">
    <property type="component" value="Unassembled WGS sequence"/>
</dbReference>
<evidence type="ECO:0000313" key="8">
    <source>
        <dbReference type="EMBL" id="OWW21623.1"/>
    </source>
</evidence>
<dbReference type="PANTHER" id="PTHR36838">
    <property type="entry name" value="AUXIN EFFLUX CARRIER FAMILY PROTEIN"/>
    <property type="match status" value="1"/>
</dbReference>
<feature type="transmembrane region" description="Helical" evidence="7">
    <location>
        <begin position="34"/>
        <end position="53"/>
    </location>
</feature>
<evidence type="ECO:0000256" key="5">
    <source>
        <dbReference type="ARBA" id="ARBA00022989"/>
    </source>
</evidence>
<proteinExistence type="predicted"/>
<dbReference type="Pfam" id="PF03547">
    <property type="entry name" value="Mem_trans"/>
    <property type="match status" value="2"/>
</dbReference>
<dbReference type="OrthoDB" id="3435874at2"/>
<gene>
    <name evidence="8" type="ORF">AYR66_21155</name>
</gene>
<reference evidence="8 9" key="1">
    <citation type="submission" date="2016-02" db="EMBL/GenBank/DDBJ databases">
        <authorList>
            <person name="Wen L."/>
            <person name="He K."/>
            <person name="Yang H."/>
        </authorList>
    </citation>
    <scope>NUCLEOTIDE SEQUENCE [LARGE SCALE GENOMIC DNA]</scope>
    <source>
        <strain evidence="8 9">TSA40</strain>
    </source>
</reference>
<evidence type="ECO:0000256" key="2">
    <source>
        <dbReference type="ARBA" id="ARBA00022448"/>
    </source>
</evidence>
<keyword evidence="5 7" id="KW-1133">Transmembrane helix</keyword>
<keyword evidence="3" id="KW-1003">Cell membrane</keyword>
<dbReference type="PANTHER" id="PTHR36838:SF3">
    <property type="entry name" value="TRANSPORTER AUXIN EFFLUX CARRIER EC FAMILY"/>
    <property type="match status" value="1"/>
</dbReference>
<dbReference type="GO" id="GO:0016020">
    <property type="term" value="C:membrane"/>
    <property type="evidence" value="ECO:0007669"/>
    <property type="project" value="UniProtKB-SubCell"/>
</dbReference>
<feature type="transmembrane region" description="Helical" evidence="7">
    <location>
        <begin position="202"/>
        <end position="221"/>
    </location>
</feature>
<dbReference type="AlphaFoldDB" id="A0A254TLX9"/>
<name>A0A254TLX9_9BURK</name>
<feature type="transmembrane region" description="Helical" evidence="7">
    <location>
        <begin position="233"/>
        <end position="252"/>
    </location>
</feature>
<feature type="transmembrane region" description="Helical" evidence="7">
    <location>
        <begin position="6"/>
        <end position="22"/>
    </location>
</feature>
<feature type="transmembrane region" description="Helical" evidence="7">
    <location>
        <begin position="65"/>
        <end position="84"/>
    </location>
</feature>
<accession>A0A254TLX9</accession>
<feature type="transmembrane region" description="Helical" evidence="7">
    <location>
        <begin position="96"/>
        <end position="119"/>
    </location>
</feature>
<feature type="transmembrane region" description="Helical" evidence="7">
    <location>
        <begin position="290"/>
        <end position="310"/>
    </location>
</feature>
<evidence type="ECO:0000256" key="4">
    <source>
        <dbReference type="ARBA" id="ARBA00022692"/>
    </source>
</evidence>
<organism evidence="8 9">
    <name type="scientific">Noviherbaspirillum denitrificans</name>
    <dbReference type="NCBI Taxonomy" id="1968433"/>
    <lineage>
        <taxon>Bacteria</taxon>
        <taxon>Pseudomonadati</taxon>
        <taxon>Pseudomonadota</taxon>
        <taxon>Betaproteobacteria</taxon>
        <taxon>Burkholderiales</taxon>
        <taxon>Oxalobacteraceae</taxon>
        <taxon>Noviherbaspirillum</taxon>
    </lineage>
</organism>
<dbReference type="RefSeq" id="WP_088708475.1">
    <property type="nucleotide sequence ID" value="NZ_LSTO01000001.1"/>
</dbReference>
<feature type="transmembrane region" description="Helical" evidence="7">
    <location>
        <begin position="258"/>
        <end position="278"/>
    </location>
</feature>
<sequence length="316" mass="33302">MLEILLITGPIFTIIGLGFAAVRLEWFTRADIRVMGRFVISIALPALLFRALSERDFTEIMNLRFIAGYALGSLAAMAIGFSVARFGQKRSLQASALRGLGMSASNSGFIGYPIVVQFLGPTAAVAMALTMTVENLLMSPLALGVAEAGMRDSGGRPARAVVLAAFAQLLRNPLIIAIIAGFTCSMLDLRAPAPVSRAIEMLAAASAPVALFVIGGTLVGLKPGRMVGDISQVVLGKLILHPLAVLAMFLFIPHPEPTLFAAALAFASMPMMSIYPILAQRYGEDEVCAAALLATTVASFASISGSLWLIRSTLMS</sequence>
<evidence type="ECO:0000313" key="9">
    <source>
        <dbReference type="Proteomes" id="UP000197535"/>
    </source>
</evidence>
<feature type="transmembrane region" description="Helical" evidence="7">
    <location>
        <begin position="158"/>
        <end position="182"/>
    </location>
</feature>
<keyword evidence="4 7" id="KW-0812">Transmembrane</keyword>
<comment type="subcellular location">
    <subcellularLocation>
        <location evidence="1">Membrane</location>
        <topology evidence="1">Multi-pass membrane protein</topology>
    </subcellularLocation>
</comment>
<evidence type="ECO:0000256" key="3">
    <source>
        <dbReference type="ARBA" id="ARBA00022475"/>
    </source>
</evidence>
<protein>
    <submittedName>
        <fullName evidence="8">Permease</fullName>
    </submittedName>
</protein>
<keyword evidence="9" id="KW-1185">Reference proteome</keyword>
<comment type="caution">
    <text evidence="8">The sequence shown here is derived from an EMBL/GenBank/DDBJ whole genome shotgun (WGS) entry which is preliminary data.</text>
</comment>
<dbReference type="GO" id="GO:0055085">
    <property type="term" value="P:transmembrane transport"/>
    <property type="evidence" value="ECO:0007669"/>
    <property type="project" value="InterPro"/>
</dbReference>
<keyword evidence="2" id="KW-0813">Transport</keyword>
<dbReference type="EMBL" id="LSTO01000001">
    <property type="protein sequence ID" value="OWW21623.1"/>
    <property type="molecule type" value="Genomic_DNA"/>
</dbReference>